<comment type="similarity">
    <text evidence="1 3">Belongs to the bacterial flagellin family.</text>
</comment>
<reference evidence="7" key="1">
    <citation type="journal article" date="2019" name="Int. J. Syst. Evol. Microbiol.">
        <title>The Global Catalogue of Microorganisms (GCM) 10K type strain sequencing project: providing services to taxonomists for standard genome sequencing and annotation.</title>
        <authorList>
            <consortium name="The Broad Institute Genomics Platform"/>
            <consortium name="The Broad Institute Genome Sequencing Center for Infectious Disease"/>
            <person name="Wu L."/>
            <person name="Ma J."/>
        </authorList>
    </citation>
    <scope>NUCLEOTIDE SEQUENCE [LARGE SCALE GENOMIC DNA]</scope>
    <source>
        <strain evidence="7">CGMCC 1.15297</strain>
    </source>
</reference>
<comment type="caution">
    <text evidence="6">The sequence shown here is derived from an EMBL/GenBank/DDBJ whole genome shotgun (WGS) entry which is preliminary data.</text>
</comment>
<comment type="subcellular location">
    <subcellularLocation>
        <location evidence="3">Secreted</location>
    </subcellularLocation>
    <subcellularLocation>
        <location evidence="3">Bacterial flagellum</location>
    </subcellularLocation>
</comment>
<keyword evidence="2 3" id="KW-0975">Bacterial flagellum</keyword>
<protein>
    <recommendedName>
        <fullName evidence="3">Flagellin</fullName>
    </recommendedName>
</protein>
<gene>
    <name evidence="6" type="primary">flgL</name>
    <name evidence="6" type="ORF">GCM10010923_24840</name>
</gene>
<keyword evidence="6" id="KW-0969">Cilium</keyword>
<comment type="function">
    <text evidence="3">Flagellin is the subunit protein which polymerizes to form the filaments of bacterial flagella.</text>
</comment>
<dbReference type="InterPro" id="IPR001492">
    <property type="entry name" value="Flagellin"/>
</dbReference>
<dbReference type="PANTHER" id="PTHR42792:SF1">
    <property type="entry name" value="FLAGELLAR HOOK-ASSOCIATED PROTEIN 3"/>
    <property type="match status" value="1"/>
</dbReference>
<keyword evidence="7" id="KW-1185">Reference proteome</keyword>
<evidence type="ECO:0000256" key="1">
    <source>
        <dbReference type="ARBA" id="ARBA00005709"/>
    </source>
</evidence>
<name>A0ABQ1FHZ3_9SPHN</name>
<dbReference type="Pfam" id="PF00700">
    <property type="entry name" value="Flagellin_C"/>
    <property type="match status" value="1"/>
</dbReference>
<keyword evidence="6" id="KW-0966">Cell projection</keyword>
<dbReference type="Pfam" id="PF00669">
    <property type="entry name" value="Flagellin_N"/>
    <property type="match status" value="1"/>
</dbReference>
<dbReference type="RefSeq" id="WP_188642998.1">
    <property type="nucleotide sequence ID" value="NZ_BMID01000001.1"/>
</dbReference>
<evidence type="ECO:0000256" key="3">
    <source>
        <dbReference type="RuleBase" id="RU362073"/>
    </source>
</evidence>
<dbReference type="EMBL" id="BMID01000001">
    <property type="protein sequence ID" value="GGA13121.1"/>
    <property type="molecule type" value="Genomic_DNA"/>
</dbReference>
<feature type="domain" description="Flagellin N-terminal" evidence="4">
    <location>
        <begin position="22"/>
        <end position="138"/>
    </location>
</feature>
<evidence type="ECO:0000313" key="7">
    <source>
        <dbReference type="Proteomes" id="UP000603317"/>
    </source>
</evidence>
<dbReference type="PANTHER" id="PTHR42792">
    <property type="entry name" value="FLAGELLIN"/>
    <property type="match status" value="1"/>
</dbReference>
<evidence type="ECO:0000256" key="2">
    <source>
        <dbReference type="ARBA" id="ARBA00023143"/>
    </source>
</evidence>
<dbReference type="InterPro" id="IPR001029">
    <property type="entry name" value="Flagellin_N"/>
</dbReference>
<dbReference type="Gene3D" id="1.20.1330.10">
    <property type="entry name" value="f41 fragment of flagellin, N-terminal domain"/>
    <property type="match status" value="1"/>
</dbReference>
<feature type="domain" description="Flagellin C-terminal" evidence="5">
    <location>
        <begin position="200"/>
        <end position="280"/>
    </location>
</feature>
<keyword evidence="6" id="KW-0282">Flagellum</keyword>
<evidence type="ECO:0000259" key="4">
    <source>
        <dbReference type="Pfam" id="PF00669"/>
    </source>
</evidence>
<keyword evidence="3" id="KW-0964">Secreted</keyword>
<dbReference type="Proteomes" id="UP000603317">
    <property type="component" value="Unassembled WGS sequence"/>
</dbReference>
<dbReference type="InterPro" id="IPR046358">
    <property type="entry name" value="Flagellin_C"/>
</dbReference>
<dbReference type="SUPFAM" id="SSF64518">
    <property type="entry name" value="Phase 1 flagellin"/>
    <property type="match status" value="1"/>
</dbReference>
<proteinExistence type="inferred from homology"/>
<evidence type="ECO:0000259" key="5">
    <source>
        <dbReference type="Pfam" id="PF00700"/>
    </source>
</evidence>
<organism evidence="6 7">
    <name type="scientific">Blastomonas marina</name>
    <dbReference type="NCBI Taxonomy" id="1867408"/>
    <lineage>
        <taxon>Bacteria</taxon>
        <taxon>Pseudomonadati</taxon>
        <taxon>Pseudomonadota</taxon>
        <taxon>Alphaproteobacteria</taxon>
        <taxon>Sphingomonadales</taxon>
        <taxon>Sphingomonadaceae</taxon>
        <taxon>Blastomonas</taxon>
    </lineage>
</organism>
<evidence type="ECO:0000313" key="6">
    <source>
        <dbReference type="EMBL" id="GGA13121.1"/>
    </source>
</evidence>
<accession>A0ABQ1FHZ3</accession>
<sequence length="281" mass="30672">MLSINRNRPPDAVQNQLDLMKSIGDQQKAISTGKRLIKPSDDPQGWLEVSVIARQQGNEEAWVANIGRAETRAVQAESSMSEITSGLIRAKELVLQSNNDSINAVNREGIAIELEGILANIRDIMTQDDPFGGKLFAEIAIEVPIGGTRHVIASPTAQQLFGKAPGSAPGVSMIEDLLLETIDAVRNGTQADRNSRLTPLDGAIDYMTAMLTQQGVARGRLESARNQFIESRVVLAERRQEIEDTNVSEAITKLQALDISLEAAQAVYAKITQRSLLDYLR</sequence>